<keyword evidence="4" id="KW-0964">Secreted</keyword>
<comment type="similarity">
    <text evidence="2">Belongs to the phosphatase IpgD/SopB family.</text>
</comment>
<dbReference type="RefSeq" id="WP_001166942.1">
    <property type="nucleotide sequence ID" value="NC_015761.1"/>
</dbReference>
<keyword evidence="5" id="KW-0378">Hydrolase</keyword>
<name>A0A0K0H8V9_SALBC</name>
<dbReference type="Pfam" id="PF05925">
    <property type="entry name" value="IpgD"/>
    <property type="match status" value="1"/>
</dbReference>
<gene>
    <name evidence="8" type="primary">sopB</name>
    <name evidence="8" type="ordered locus">SBG_0939</name>
</gene>
<evidence type="ECO:0000313" key="8">
    <source>
        <dbReference type="EMBL" id="CCC30036.1"/>
    </source>
</evidence>
<dbReference type="InterPro" id="IPR008108">
    <property type="entry name" value="IpgD/SopB"/>
</dbReference>
<dbReference type="PRINTS" id="PR01734">
    <property type="entry name" value="TYPE3OMBPROT"/>
</dbReference>
<comment type="subcellular location">
    <subcellularLocation>
        <location evidence="1">Secreted</location>
    </subcellularLocation>
</comment>
<evidence type="ECO:0000256" key="7">
    <source>
        <dbReference type="ARBA" id="ARBA00032566"/>
    </source>
</evidence>
<sequence length="560" mass="61542">MQIQSFCHSVSLTAQEAFKSLQAIFYNGMQILSGQGTAPPKAPGARLEIFVLRSSGETWGNYLQGQEASSQSLHNLYDFQRVLLTVAATVLGKQDPVLTSMANHMVLAKVKADRPATKQEETAAKELKKNLIALIATRYQQNGLPAQEAHQVAVAAFREAQVQYLNNQPWQTIKNTLTHNGYRYTNTQCPAADMKIGAQDIFPNAYQGKGVCSSDTTNTQHATNLWMSTLSVNENGKDKTLFCGIRHGVLSPYHVKDPILRQVGAENRAREVLTAALFSQPALLTKALQDEVVSLRLVSVGLLTTSTIVGNEDAMVQDQMRAWQSLTQPGNVIHLNIRNKEGELRTVKIKPEIAAFNTGVNELTLKLGLGHQASDNYNIGALHQLLGHDLRPEAPPGGWVGEWLAQHPDNHAVVNTLVRQIKDIWNSKLHHTDGNEPYKFAQRLAILAHEIGAVPAWNCKSGKDRTGMQDAEIKREVISLHQKATLTPLASLPDSDGQEIFQKVLLNSGNLEIQKQNTGGAGNKVLKNLPPEVLNLSYQRRIGDANIWQLVKGLSSLVTS</sequence>
<dbReference type="Gene3D" id="1.20.58.450">
    <property type="entry name" value="Cell division control protein 42 homolog"/>
    <property type="match status" value="1"/>
</dbReference>
<evidence type="ECO:0000256" key="6">
    <source>
        <dbReference type="ARBA" id="ARBA00023026"/>
    </source>
</evidence>
<keyword evidence="6" id="KW-0843">Virulence</keyword>
<dbReference type="KEGG" id="sbg:SBG_0939"/>
<dbReference type="Proteomes" id="UP000000289">
    <property type="component" value="Chromosome"/>
</dbReference>
<evidence type="ECO:0000256" key="2">
    <source>
        <dbReference type="ARBA" id="ARBA00009007"/>
    </source>
</evidence>
<accession>A0A0K0H8V9</accession>
<organism evidence="8 9">
    <name type="scientific">Salmonella bongori (strain ATCC 43975 / DSM 13772 / NCTC 12419)</name>
    <dbReference type="NCBI Taxonomy" id="218493"/>
    <lineage>
        <taxon>Bacteria</taxon>
        <taxon>Pseudomonadati</taxon>
        <taxon>Pseudomonadota</taxon>
        <taxon>Gammaproteobacteria</taxon>
        <taxon>Enterobacterales</taxon>
        <taxon>Enterobacteriaceae</taxon>
        <taxon>Salmonella</taxon>
    </lineage>
</organism>
<evidence type="ECO:0000256" key="1">
    <source>
        <dbReference type="ARBA" id="ARBA00004613"/>
    </source>
</evidence>
<dbReference type="NCBIfam" id="NF011905">
    <property type="entry name" value="PRK15378.1"/>
    <property type="match status" value="1"/>
</dbReference>
<dbReference type="GeneID" id="44979957"/>
<protein>
    <recommendedName>
        <fullName evidence="3">Inositol phosphate phosphatase SopB</fullName>
    </recommendedName>
    <alternativeName>
        <fullName evidence="7">Effector protein SopB</fullName>
    </alternativeName>
</protein>
<evidence type="ECO:0000313" key="9">
    <source>
        <dbReference type="Proteomes" id="UP000000289"/>
    </source>
</evidence>
<evidence type="ECO:0000256" key="3">
    <source>
        <dbReference type="ARBA" id="ARBA00015315"/>
    </source>
</evidence>
<evidence type="ECO:0000256" key="4">
    <source>
        <dbReference type="ARBA" id="ARBA00022525"/>
    </source>
</evidence>
<reference evidence="8 9" key="1">
    <citation type="journal article" date="2011" name="PLoS Pathog.">
        <title>Salmonella bongori provides insights into the evolution of the Salmonellae.</title>
        <authorList>
            <person name="Fookes M."/>
            <person name="Schroeder G.N."/>
            <person name="Langridge G.C."/>
            <person name="Blondel C.J."/>
            <person name="Mammina C."/>
            <person name="Connor T.R."/>
            <person name="Seth-Smith H."/>
            <person name="Vernikos G.S."/>
            <person name="Robinson K.S."/>
            <person name="Sanders M."/>
            <person name="Petty N.K."/>
            <person name="Kingsley R.A."/>
            <person name="Baumler A.J."/>
            <person name="Nuccio S.P."/>
            <person name="Contreras I."/>
            <person name="Santiviago C.A."/>
            <person name="Maskell D."/>
            <person name="Barrow P."/>
            <person name="Humphrey T."/>
            <person name="Nastasi A."/>
            <person name="Roberts M."/>
            <person name="Frankel G."/>
            <person name="Parkhill J."/>
            <person name="Dougan G."/>
            <person name="Thomson N.R."/>
        </authorList>
    </citation>
    <scope>NUCLEOTIDE SEQUENCE [LARGE SCALE GENOMIC DNA]</scope>
    <source>
        <strain evidence="9">ATCC 43975 / DSM 13772 / NCTC 12419</strain>
    </source>
</reference>
<dbReference type="eggNOG" id="ENOG502Z7Z8">
    <property type="taxonomic scope" value="Bacteria"/>
</dbReference>
<dbReference type="AlphaFoldDB" id="A0A0K0H8V9"/>
<dbReference type="EMBL" id="FR877557">
    <property type="protein sequence ID" value="CCC30036.1"/>
    <property type="molecule type" value="Genomic_DNA"/>
</dbReference>
<dbReference type="GO" id="GO:0016791">
    <property type="term" value="F:phosphatase activity"/>
    <property type="evidence" value="ECO:0007669"/>
    <property type="project" value="InterPro"/>
</dbReference>
<dbReference type="GO" id="GO:0005576">
    <property type="term" value="C:extracellular region"/>
    <property type="evidence" value="ECO:0007669"/>
    <property type="project" value="UniProtKB-SubCell"/>
</dbReference>
<proteinExistence type="inferred from homology"/>
<evidence type="ECO:0000256" key="5">
    <source>
        <dbReference type="ARBA" id="ARBA00022801"/>
    </source>
</evidence>